<dbReference type="RefSeq" id="WP_076399958.1">
    <property type="nucleotide sequence ID" value="NZ_FTOA01000003.1"/>
</dbReference>
<dbReference type="Pfam" id="PF01250">
    <property type="entry name" value="Ribosomal_S6"/>
    <property type="match status" value="1"/>
</dbReference>
<accession>A0A1N7LH97</accession>
<evidence type="ECO:0000313" key="9">
    <source>
        <dbReference type="Proteomes" id="UP000185678"/>
    </source>
</evidence>
<comment type="similarity">
    <text evidence="1 6">Belongs to the bacterial ribosomal protein bS6 family.</text>
</comment>
<dbReference type="NCBIfam" id="TIGR00166">
    <property type="entry name" value="S6"/>
    <property type="match status" value="1"/>
</dbReference>
<evidence type="ECO:0000313" key="8">
    <source>
        <dbReference type="EMBL" id="SIS73163.1"/>
    </source>
</evidence>
<dbReference type="CDD" id="cd00473">
    <property type="entry name" value="bS6"/>
    <property type="match status" value="1"/>
</dbReference>
<feature type="region of interest" description="Disordered" evidence="7">
    <location>
        <begin position="104"/>
        <end position="130"/>
    </location>
</feature>
<evidence type="ECO:0000256" key="4">
    <source>
        <dbReference type="ARBA" id="ARBA00035104"/>
    </source>
</evidence>
<keyword evidence="2 6" id="KW-0689">Ribosomal protein</keyword>
<gene>
    <name evidence="6" type="primary">rpsF</name>
    <name evidence="8" type="ORF">SAMN05421779_103326</name>
</gene>
<dbReference type="SUPFAM" id="SSF54995">
    <property type="entry name" value="Ribosomal protein S6"/>
    <property type="match status" value="1"/>
</dbReference>
<proteinExistence type="inferred from homology"/>
<dbReference type="GO" id="GO:0006412">
    <property type="term" value="P:translation"/>
    <property type="evidence" value="ECO:0007669"/>
    <property type="project" value="UniProtKB-UniRule"/>
</dbReference>
<dbReference type="InterPro" id="IPR000529">
    <property type="entry name" value="Ribosomal_bS6"/>
</dbReference>
<dbReference type="InterPro" id="IPR020814">
    <property type="entry name" value="Ribosomal_S6_plastid/chlpt"/>
</dbReference>
<keyword evidence="6" id="KW-0699">rRNA-binding</keyword>
<evidence type="ECO:0000256" key="1">
    <source>
        <dbReference type="ARBA" id="ARBA00009512"/>
    </source>
</evidence>
<evidence type="ECO:0000256" key="6">
    <source>
        <dbReference type="HAMAP-Rule" id="MF_00360"/>
    </source>
</evidence>
<dbReference type="GO" id="GO:0003735">
    <property type="term" value="F:structural constituent of ribosome"/>
    <property type="evidence" value="ECO:0007669"/>
    <property type="project" value="InterPro"/>
</dbReference>
<dbReference type="Gene3D" id="3.30.70.60">
    <property type="match status" value="1"/>
</dbReference>
<comment type="function">
    <text evidence="4 6">Binds together with bS18 to 16S ribosomal RNA.</text>
</comment>
<evidence type="ECO:0000256" key="7">
    <source>
        <dbReference type="SAM" id="MobiDB-lite"/>
    </source>
</evidence>
<dbReference type="OrthoDB" id="9812702at2"/>
<name>A0A1N7LH97_9PROT</name>
<dbReference type="AlphaFoldDB" id="A0A1N7LH97"/>
<evidence type="ECO:0000256" key="2">
    <source>
        <dbReference type="ARBA" id="ARBA00022980"/>
    </source>
</evidence>
<organism evidence="8 9">
    <name type="scientific">Insolitispirillum peregrinum</name>
    <dbReference type="NCBI Taxonomy" id="80876"/>
    <lineage>
        <taxon>Bacteria</taxon>
        <taxon>Pseudomonadati</taxon>
        <taxon>Pseudomonadota</taxon>
        <taxon>Alphaproteobacteria</taxon>
        <taxon>Rhodospirillales</taxon>
        <taxon>Novispirillaceae</taxon>
        <taxon>Insolitispirillum</taxon>
    </lineage>
</organism>
<keyword evidence="6" id="KW-0694">RNA-binding</keyword>
<dbReference type="HAMAP" id="MF_00360">
    <property type="entry name" value="Ribosomal_bS6"/>
    <property type="match status" value="1"/>
</dbReference>
<dbReference type="PANTHER" id="PTHR21011">
    <property type="entry name" value="MITOCHONDRIAL 28S RIBOSOMAL PROTEIN S6"/>
    <property type="match status" value="1"/>
</dbReference>
<dbReference type="Proteomes" id="UP000185678">
    <property type="component" value="Unassembled WGS sequence"/>
</dbReference>
<dbReference type="InterPro" id="IPR014717">
    <property type="entry name" value="Transl_elong_EF1B/ribsomal_bS6"/>
</dbReference>
<dbReference type="PANTHER" id="PTHR21011:SF1">
    <property type="entry name" value="SMALL RIBOSOMAL SUBUNIT PROTEIN BS6M"/>
    <property type="match status" value="1"/>
</dbReference>
<evidence type="ECO:0000256" key="5">
    <source>
        <dbReference type="ARBA" id="ARBA00035294"/>
    </source>
</evidence>
<dbReference type="GO" id="GO:0022627">
    <property type="term" value="C:cytosolic small ribosomal subunit"/>
    <property type="evidence" value="ECO:0007669"/>
    <property type="project" value="TreeGrafter"/>
</dbReference>
<keyword evidence="3 6" id="KW-0687">Ribonucleoprotein</keyword>
<dbReference type="GO" id="GO:0070181">
    <property type="term" value="F:small ribosomal subunit rRNA binding"/>
    <property type="evidence" value="ECO:0007669"/>
    <property type="project" value="TreeGrafter"/>
</dbReference>
<reference evidence="8 9" key="1">
    <citation type="submission" date="2017-01" db="EMBL/GenBank/DDBJ databases">
        <authorList>
            <person name="Mah S.A."/>
            <person name="Swanson W.J."/>
            <person name="Moy G.W."/>
            <person name="Vacquier V.D."/>
        </authorList>
    </citation>
    <scope>NUCLEOTIDE SEQUENCE [LARGE SCALE GENOMIC DNA]</scope>
    <source>
        <strain evidence="8 9">DSM 11589</strain>
    </source>
</reference>
<dbReference type="STRING" id="80876.SAMN05421779_103326"/>
<dbReference type="InterPro" id="IPR035980">
    <property type="entry name" value="Ribosomal_bS6_sf"/>
</dbReference>
<evidence type="ECO:0000256" key="3">
    <source>
        <dbReference type="ARBA" id="ARBA00023274"/>
    </source>
</evidence>
<dbReference type="EMBL" id="FTOA01000003">
    <property type="protein sequence ID" value="SIS73163.1"/>
    <property type="molecule type" value="Genomic_DNA"/>
</dbReference>
<sequence>MPLYESVFIARQDISSTQVEALADEMAGIIASLGGTVSKKEFWGLRNLAYRMNKNRKGHYVLFNIDAPAAAVIEMERVMRFNEDVLRTLTVRVEELEEGQSAVLLQKNERAERGPRGPRGGNRRERSDRD</sequence>
<keyword evidence="9" id="KW-1185">Reference proteome</keyword>
<protein>
    <recommendedName>
        <fullName evidence="5 6">Small ribosomal subunit protein bS6</fullName>
    </recommendedName>
</protein>